<feature type="transmembrane region" description="Helical" evidence="1">
    <location>
        <begin position="12"/>
        <end position="31"/>
    </location>
</feature>
<keyword evidence="1" id="KW-1133">Transmembrane helix</keyword>
<keyword evidence="1" id="KW-0472">Membrane</keyword>
<dbReference type="RefSeq" id="WP_189446007.1">
    <property type="nucleotide sequence ID" value="NZ_BMZI01000008.1"/>
</dbReference>
<keyword evidence="1" id="KW-0812">Transmembrane</keyword>
<dbReference type="Proteomes" id="UP000646745">
    <property type="component" value="Unassembled WGS sequence"/>
</dbReference>
<feature type="transmembrane region" description="Helical" evidence="1">
    <location>
        <begin position="76"/>
        <end position="95"/>
    </location>
</feature>
<keyword evidence="3" id="KW-1185">Reference proteome</keyword>
<name>A0ABQ3EFI2_9GAMM</name>
<evidence type="ECO:0000313" key="2">
    <source>
        <dbReference type="EMBL" id="GHB32961.1"/>
    </source>
</evidence>
<accession>A0ABQ3EFI2</accession>
<evidence type="ECO:0000313" key="3">
    <source>
        <dbReference type="Proteomes" id="UP000646745"/>
    </source>
</evidence>
<protein>
    <submittedName>
        <fullName evidence="2">Uncharacterized protein</fullName>
    </submittedName>
</protein>
<feature type="transmembrane region" description="Helical" evidence="1">
    <location>
        <begin position="43"/>
        <end position="64"/>
    </location>
</feature>
<reference evidence="3" key="1">
    <citation type="journal article" date="2019" name="Int. J. Syst. Evol. Microbiol.">
        <title>The Global Catalogue of Microorganisms (GCM) 10K type strain sequencing project: providing services to taxonomists for standard genome sequencing and annotation.</title>
        <authorList>
            <consortium name="The Broad Institute Genomics Platform"/>
            <consortium name="The Broad Institute Genome Sequencing Center for Infectious Disease"/>
            <person name="Wu L."/>
            <person name="Ma J."/>
        </authorList>
    </citation>
    <scope>NUCLEOTIDE SEQUENCE [LARGE SCALE GENOMIC DNA]</scope>
    <source>
        <strain evidence="3">KCTC 32998</strain>
    </source>
</reference>
<comment type="caution">
    <text evidence="2">The sequence shown here is derived from an EMBL/GenBank/DDBJ whole genome shotgun (WGS) entry which is preliminary data.</text>
</comment>
<gene>
    <name evidence="2" type="ORF">GCM10009038_34890</name>
</gene>
<dbReference type="EMBL" id="BMZI01000008">
    <property type="protein sequence ID" value="GHB32961.1"/>
    <property type="molecule type" value="Genomic_DNA"/>
</dbReference>
<proteinExistence type="predicted"/>
<evidence type="ECO:0000256" key="1">
    <source>
        <dbReference type="SAM" id="Phobius"/>
    </source>
</evidence>
<sequence length="152" mass="17053">MLGRILNCKPVLSWKATFVFFFFCLGIVLIADFGGDREYVVRLARSNTLEPFFLLIGAVFGFLLRDPSDEHAQDAFVFAILAVFLAFLLAPLSNLKSDSTWFLAAGLFSALLASLINTLAFILQALRAQIRAKRIQASKPPQFIRTKPPRYH</sequence>
<organism evidence="2 3">
    <name type="scientific">Salinicola rhizosphaerae</name>
    <dbReference type="NCBI Taxonomy" id="1443141"/>
    <lineage>
        <taxon>Bacteria</taxon>
        <taxon>Pseudomonadati</taxon>
        <taxon>Pseudomonadota</taxon>
        <taxon>Gammaproteobacteria</taxon>
        <taxon>Oceanospirillales</taxon>
        <taxon>Halomonadaceae</taxon>
        <taxon>Salinicola</taxon>
    </lineage>
</organism>
<feature type="transmembrane region" description="Helical" evidence="1">
    <location>
        <begin position="101"/>
        <end position="126"/>
    </location>
</feature>